<evidence type="ECO:0000313" key="3">
    <source>
        <dbReference type="EMBL" id="KAJ7386047.1"/>
    </source>
</evidence>
<evidence type="ECO:0000313" key="4">
    <source>
        <dbReference type="Proteomes" id="UP001163046"/>
    </source>
</evidence>
<feature type="coiled-coil region" evidence="1">
    <location>
        <begin position="38"/>
        <end position="65"/>
    </location>
</feature>
<organism evidence="3 4">
    <name type="scientific">Desmophyllum pertusum</name>
    <dbReference type="NCBI Taxonomy" id="174260"/>
    <lineage>
        <taxon>Eukaryota</taxon>
        <taxon>Metazoa</taxon>
        <taxon>Cnidaria</taxon>
        <taxon>Anthozoa</taxon>
        <taxon>Hexacorallia</taxon>
        <taxon>Scleractinia</taxon>
        <taxon>Caryophylliina</taxon>
        <taxon>Caryophylliidae</taxon>
        <taxon>Desmophyllum</taxon>
    </lineage>
</organism>
<evidence type="ECO:0000256" key="2">
    <source>
        <dbReference type="SAM" id="MobiDB-lite"/>
    </source>
</evidence>
<keyword evidence="1" id="KW-0175">Coiled coil</keyword>
<dbReference type="AlphaFoldDB" id="A0A9W9ZQF3"/>
<accession>A0A9W9ZQF3</accession>
<name>A0A9W9ZQF3_9CNID</name>
<dbReference type="OrthoDB" id="5065855at2759"/>
<gene>
    <name evidence="3" type="ORF">OS493_012381</name>
</gene>
<keyword evidence="4" id="KW-1185">Reference proteome</keyword>
<feature type="region of interest" description="Disordered" evidence="2">
    <location>
        <begin position="73"/>
        <end position="167"/>
    </location>
</feature>
<dbReference type="EMBL" id="MU825878">
    <property type="protein sequence ID" value="KAJ7386047.1"/>
    <property type="molecule type" value="Genomic_DNA"/>
</dbReference>
<comment type="caution">
    <text evidence="3">The sequence shown here is derived from an EMBL/GenBank/DDBJ whole genome shotgun (WGS) entry which is preliminary data.</text>
</comment>
<proteinExistence type="predicted"/>
<protein>
    <submittedName>
        <fullName evidence="3">Uncharacterized protein</fullName>
    </submittedName>
</protein>
<feature type="compositionally biased region" description="Acidic residues" evidence="2">
    <location>
        <begin position="80"/>
        <end position="89"/>
    </location>
</feature>
<feature type="compositionally biased region" description="Basic and acidic residues" evidence="2">
    <location>
        <begin position="146"/>
        <end position="163"/>
    </location>
</feature>
<dbReference type="Proteomes" id="UP001163046">
    <property type="component" value="Unassembled WGS sequence"/>
</dbReference>
<evidence type="ECO:0000256" key="1">
    <source>
        <dbReference type="SAM" id="Coils"/>
    </source>
</evidence>
<reference evidence="3" key="1">
    <citation type="submission" date="2023-01" db="EMBL/GenBank/DDBJ databases">
        <title>Genome assembly of the deep-sea coral Lophelia pertusa.</title>
        <authorList>
            <person name="Herrera S."/>
            <person name="Cordes E."/>
        </authorList>
    </citation>
    <scope>NUCLEOTIDE SEQUENCE</scope>
    <source>
        <strain evidence="3">USNM1676648</strain>
        <tissue evidence="3">Polyp</tissue>
    </source>
</reference>
<sequence length="319" mass="36216">MESHFHGFPSYRVQSFEKGEFMSAYMRKTEIEVDVKIIDFLKEENLKLRELIEDLKGQLSQLKQESVEISTYPEMPVGDEGTETVDEDSEISKVEAPVSPSENAETADEDTIEVEAPMSPFKEAETGDEDTIEVEGTVSPSKKIRQNSEDNAKKTKSEKKEPSPEAEEWIAVSYRKSLKIIGRVLTESDTTITADFVDRRAGGYYQLKKNPEEVDKEIVFLRNVTVVWKGVGIYQVPDEKYINSKQVEHYNFRRVRQEVESCWDNSNLGQVMCQSLAGDGLTVADFKTIQPKMSESEKAKLLTLSPKFNVGWLNDKVCA</sequence>